<accession>A0A1S2L1E7</accession>
<name>A0A1S2L1E7_9BACI</name>
<dbReference type="AlphaFoldDB" id="A0A1S2L1E7"/>
<dbReference type="EMBL" id="CP063356">
    <property type="protein sequence ID" value="QOY37655.1"/>
    <property type="molecule type" value="Genomic_DNA"/>
</dbReference>
<evidence type="ECO:0000313" key="2">
    <source>
        <dbReference type="EMBL" id="QOY37655.1"/>
    </source>
</evidence>
<sequence>MCIQSEIEFREELEQMEQELHVNEIMLLTGGSSRERRTISESLNAMYSTIDDYKALLSIRSSKEFYPKYR</sequence>
<dbReference type="KEGG" id="aia:AWH56_008765"/>
<organism evidence="1 3">
    <name type="scientific">Anaerobacillus isosaccharinicus</name>
    <dbReference type="NCBI Taxonomy" id="1532552"/>
    <lineage>
        <taxon>Bacteria</taxon>
        <taxon>Bacillati</taxon>
        <taxon>Bacillota</taxon>
        <taxon>Bacilli</taxon>
        <taxon>Bacillales</taxon>
        <taxon>Bacillaceae</taxon>
        <taxon>Anaerobacillus</taxon>
    </lineage>
</organism>
<dbReference type="Proteomes" id="UP000180175">
    <property type="component" value="Chromosome"/>
</dbReference>
<dbReference type="EMBL" id="LQXD01000186">
    <property type="protein sequence ID" value="OIJ06160.1"/>
    <property type="molecule type" value="Genomic_DNA"/>
</dbReference>
<reference evidence="2 3" key="3">
    <citation type="journal article" date="2019" name="Int. J. Syst. Evol. Microbiol.">
        <title>Anaerobacillus isosaccharinicus sp. nov., an alkaliphilic bacterium which degrades isosaccharinic acid.</title>
        <authorList>
            <person name="Bassil N.M."/>
            <person name="Lloyd J.R."/>
        </authorList>
    </citation>
    <scope>NUCLEOTIDE SEQUENCE [LARGE SCALE GENOMIC DNA]</scope>
    <source>
        <strain evidence="2 3">NB2006</strain>
    </source>
</reference>
<protein>
    <submittedName>
        <fullName evidence="1">Uncharacterized protein</fullName>
    </submittedName>
</protein>
<reference evidence="1 3" key="1">
    <citation type="submission" date="2016-10" db="EMBL/GenBank/DDBJ databases">
        <title>Draft genome sequences of four alkaliphilic bacteria belonging to the Anaerobacillus genus.</title>
        <authorList>
            <person name="Bassil N.M."/>
            <person name="Lloyd J.R."/>
        </authorList>
    </citation>
    <scope>NUCLEOTIDE SEQUENCE [LARGE SCALE GENOMIC DNA]</scope>
    <source>
        <strain evidence="1 3">NB2006</strain>
    </source>
</reference>
<reference evidence="2 3" key="2">
    <citation type="journal article" date="2017" name="Genome Announc.">
        <title>Draft Genome Sequences of Four Alkaliphilic Bacteria Belonging to the Anaerobacillus Genus.</title>
        <authorList>
            <person name="Bassil N.M."/>
            <person name="Lloyd J.R."/>
        </authorList>
    </citation>
    <scope>NUCLEOTIDE SEQUENCE [LARGE SCALE GENOMIC DNA]</scope>
    <source>
        <strain evidence="2 3">NB2006</strain>
    </source>
</reference>
<reference evidence="2" key="4">
    <citation type="submission" date="2020-10" db="EMBL/GenBank/DDBJ databases">
        <authorList>
            <person name="Bassil N.M."/>
            <person name="Lloyd J.R."/>
        </authorList>
    </citation>
    <scope>NUCLEOTIDE SEQUENCE</scope>
    <source>
        <strain evidence="2">NB2006</strain>
    </source>
</reference>
<proteinExistence type="predicted"/>
<gene>
    <name evidence="2" type="ORF">AWH56_008765</name>
    <name evidence="1" type="ORF">AWH56_21500</name>
</gene>
<evidence type="ECO:0000313" key="3">
    <source>
        <dbReference type="Proteomes" id="UP000180175"/>
    </source>
</evidence>
<dbReference type="RefSeq" id="WP_071318974.1">
    <property type="nucleotide sequence ID" value="NZ_CP063356.2"/>
</dbReference>
<evidence type="ECO:0000313" key="1">
    <source>
        <dbReference type="EMBL" id="OIJ06160.1"/>
    </source>
</evidence>
<keyword evidence="3" id="KW-1185">Reference proteome</keyword>